<evidence type="ECO:0000259" key="8">
    <source>
        <dbReference type="Pfam" id="PF01545"/>
    </source>
</evidence>
<evidence type="ECO:0000256" key="4">
    <source>
        <dbReference type="ARBA" id="ARBA00022692"/>
    </source>
</evidence>
<reference evidence="11 13" key="2">
    <citation type="submission" date="2016-11" db="EMBL/GenBank/DDBJ databases">
        <authorList>
            <person name="Varghese N."/>
            <person name="Submissions S."/>
        </authorList>
    </citation>
    <scope>NUCLEOTIDE SEQUENCE [LARGE SCALE GENOMIC DNA]</scope>
    <source>
        <strain evidence="11 13">DSM 7308</strain>
    </source>
</reference>
<reference evidence="10 12" key="1">
    <citation type="submission" date="2016-02" db="EMBL/GenBank/DDBJ databases">
        <title>Draft genome sequence for Clostridium paradoxum JW-YL-7.</title>
        <authorList>
            <person name="Utturkar S.M."/>
            <person name="Lancaster A."/>
            <person name="Poole F.L."/>
            <person name="Adams M.W."/>
            <person name="Brown S.D."/>
        </authorList>
    </citation>
    <scope>NUCLEOTIDE SEQUENCE [LARGE SCALE GENOMIC DNA]</scope>
    <source>
        <strain evidence="10 12">JW-YL-7</strain>
    </source>
</reference>
<evidence type="ECO:0000256" key="6">
    <source>
        <dbReference type="ARBA" id="ARBA00023136"/>
    </source>
</evidence>
<dbReference type="SUPFAM" id="SSF161111">
    <property type="entry name" value="Cation efflux protein transmembrane domain-like"/>
    <property type="match status" value="1"/>
</dbReference>
<name>A0A150FSK5_CLOPD</name>
<dbReference type="Gene3D" id="3.30.70.1350">
    <property type="entry name" value="Cation efflux protein, cytoplasmic domain"/>
    <property type="match status" value="1"/>
</dbReference>
<feature type="transmembrane region" description="Helical" evidence="7">
    <location>
        <begin position="79"/>
        <end position="98"/>
    </location>
</feature>
<dbReference type="InterPro" id="IPR036837">
    <property type="entry name" value="Cation_efflux_CTD_sf"/>
</dbReference>
<accession>A0A150FSK5</accession>
<dbReference type="Gene3D" id="1.20.1510.10">
    <property type="entry name" value="Cation efflux protein transmembrane domain"/>
    <property type="match status" value="1"/>
</dbReference>
<dbReference type="EMBL" id="FRBG01000004">
    <property type="protein sequence ID" value="SHK68942.1"/>
    <property type="molecule type" value="Genomic_DNA"/>
</dbReference>
<feature type="transmembrane region" description="Helical" evidence="7">
    <location>
        <begin position="12"/>
        <end position="32"/>
    </location>
</feature>
<evidence type="ECO:0000256" key="3">
    <source>
        <dbReference type="ARBA" id="ARBA00022448"/>
    </source>
</evidence>
<keyword evidence="3" id="KW-0813">Transport</keyword>
<dbReference type="GO" id="GO:0008324">
    <property type="term" value="F:monoatomic cation transmembrane transporter activity"/>
    <property type="evidence" value="ECO:0007669"/>
    <property type="project" value="InterPro"/>
</dbReference>
<dbReference type="InterPro" id="IPR027470">
    <property type="entry name" value="Cation_efflux_CTD"/>
</dbReference>
<comment type="similarity">
    <text evidence="2">Belongs to the cation diffusion facilitator (CDF) transporter (TC 2.A.4) family.</text>
</comment>
<dbReference type="PANTHER" id="PTHR43840">
    <property type="entry name" value="MITOCHONDRIAL METAL TRANSPORTER 1-RELATED"/>
    <property type="match status" value="1"/>
</dbReference>
<evidence type="ECO:0000313" key="12">
    <source>
        <dbReference type="Proteomes" id="UP000092605"/>
    </source>
</evidence>
<dbReference type="GO" id="GO:0016020">
    <property type="term" value="C:membrane"/>
    <property type="evidence" value="ECO:0007669"/>
    <property type="project" value="UniProtKB-SubCell"/>
</dbReference>
<dbReference type="InterPro" id="IPR002524">
    <property type="entry name" value="Cation_efflux"/>
</dbReference>
<evidence type="ECO:0000313" key="10">
    <source>
        <dbReference type="EMBL" id="KXZ40611.1"/>
    </source>
</evidence>
<evidence type="ECO:0000256" key="7">
    <source>
        <dbReference type="SAM" id="Phobius"/>
    </source>
</evidence>
<feature type="domain" description="Cation efflux protein cytoplasmic" evidence="9">
    <location>
        <begin position="212"/>
        <end position="288"/>
    </location>
</feature>
<protein>
    <submittedName>
        <fullName evidence="10">Cation diffusion facilitator family transporter</fullName>
    </submittedName>
</protein>
<dbReference type="NCBIfam" id="TIGR01297">
    <property type="entry name" value="CDF"/>
    <property type="match status" value="1"/>
</dbReference>
<dbReference type="Proteomes" id="UP000323392">
    <property type="component" value="Unassembled WGS sequence"/>
</dbReference>
<evidence type="ECO:0000313" key="11">
    <source>
        <dbReference type="EMBL" id="SHK68942.1"/>
    </source>
</evidence>
<dbReference type="PANTHER" id="PTHR43840:SF15">
    <property type="entry name" value="MITOCHONDRIAL METAL TRANSPORTER 1-RELATED"/>
    <property type="match status" value="1"/>
</dbReference>
<dbReference type="Proteomes" id="UP000092605">
    <property type="component" value="Unassembled WGS sequence"/>
</dbReference>
<comment type="subcellular location">
    <subcellularLocation>
        <location evidence="1">Membrane</location>
        <topology evidence="1">Multi-pass membrane protein</topology>
    </subcellularLocation>
</comment>
<dbReference type="SUPFAM" id="SSF160240">
    <property type="entry name" value="Cation efflux protein cytoplasmic domain-like"/>
    <property type="match status" value="1"/>
</dbReference>
<dbReference type="AlphaFoldDB" id="A0A150FSK5"/>
<dbReference type="InterPro" id="IPR058533">
    <property type="entry name" value="Cation_efflux_TM"/>
</dbReference>
<keyword evidence="5 7" id="KW-1133">Transmembrane helix</keyword>
<gene>
    <name evidence="10" type="ORF">JWYL7_1686</name>
    <name evidence="11" type="ORF">SAMN05661008_00691</name>
</gene>
<organism evidence="10 12">
    <name type="scientific">Alkalithermobacter thermoalcaliphilus JW-YL-7 = DSM 7308</name>
    <dbReference type="NCBI Taxonomy" id="1121328"/>
    <lineage>
        <taxon>Bacteria</taxon>
        <taxon>Bacillati</taxon>
        <taxon>Bacillota</taxon>
        <taxon>Clostridia</taxon>
        <taxon>Peptostreptococcales</taxon>
        <taxon>Tepidibacteraceae</taxon>
        <taxon>Alkalithermobacter</taxon>
    </lineage>
</organism>
<keyword evidence="13" id="KW-1185">Reference proteome</keyword>
<dbReference type="RefSeq" id="WP_066071756.1">
    <property type="nucleotide sequence ID" value="NZ_FRBG01000004.1"/>
</dbReference>
<keyword evidence="4 7" id="KW-0812">Transmembrane</keyword>
<evidence type="ECO:0000256" key="2">
    <source>
        <dbReference type="ARBA" id="ARBA00008114"/>
    </source>
</evidence>
<evidence type="ECO:0000256" key="5">
    <source>
        <dbReference type="ARBA" id="ARBA00022989"/>
    </source>
</evidence>
<dbReference type="InterPro" id="IPR027469">
    <property type="entry name" value="Cation_efflux_TMD_sf"/>
</dbReference>
<dbReference type="Pfam" id="PF16916">
    <property type="entry name" value="ZT_dimer"/>
    <property type="match status" value="1"/>
</dbReference>
<dbReference type="PATRIC" id="fig|1121328.3.peg.1697"/>
<dbReference type="OrthoDB" id="9806522at2"/>
<evidence type="ECO:0000256" key="1">
    <source>
        <dbReference type="ARBA" id="ARBA00004141"/>
    </source>
</evidence>
<dbReference type="STRING" id="1121328.JWYL7_1686"/>
<dbReference type="Pfam" id="PF01545">
    <property type="entry name" value="Cation_efflux"/>
    <property type="match status" value="1"/>
</dbReference>
<evidence type="ECO:0000259" key="9">
    <source>
        <dbReference type="Pfam" id="PF16916"/>
    </source>
</evidence>
<evidence type="ECO:0000313" key="13">
    <source>
        <dbReference type="Proteomes" id="UP000323392"/>
    </source>
</evidence>
<keyword evidence="6 7" id="KW-0472">Membrane</keyword>
<dbReference type="InterPro" id="IPR050291">
    <property type="entry name" value="CDF_Transporter"/>
</dbReference>
<proteinExistence type="inferred from homology"/>
<feature type="domain" description="Cation efflux protein transmembrane" evidence="8">
    <location>
        <begin position="15"/>
        <end position="206"/>
    </location>
</feature>
<dbReference type="EMBL" id="LSFY01000001">
    <property type="protein sequence ID" value="KXZ40611.1"/>
    <property type="molecule type" value="Genomic_DNA"/>
</dbReference>
<sequence length="297" mass="32816">MNERLNESTSATIKSIIINIVLTIFKILSGIIGSSNAMIADGIHSASDIITSIGVLAGNIISKKPDDDEHNYGHEKAETLVGFTLSLVLIYVGFKIGYNSLLLMFNLDKIKTPTYLPIIAALVSIALKEYQFYITIKIAKKINSPSLKADAWHHRSDSLSSIGALLGIIGSRIGFKILDPLSGFIVCILVLKVGLDILKTSANELLDYSITKQEQEKIKDLIMTVEGVNYVTSFKSRKHGSYIYIDLSICVDPNITVYKGHEIAHKVEDKIKENIENIKAVAVHIDACTVRYNQKKH</sequence>
<dbReference type="FunFam" id="1.20.1510.10:FF:000006">
    <property type="entry name" value="Divalent cation efflux transporter"/>
    <property type="match status" value="1"/>
</dbReference>
<comment type="caution">
    <text evidence="10">The sequence shown here is derived from an EMBL/GenBank/DDBJ whole genome shotgun (WGS) entry which is preliminary data.</text>
</comment>